<keyword evidence="1" id="KW-0812">Transmembrane</keyword>
<proteinExistence type="predicted"/>
<reference evidence="2 3" key="1">
    <citation type="journal article" date="2019" name="Nat. Ecol. Evol.">
        <title>Megaphylogeny resolves global patterns of mushroom evolution.</title>
        <authorList>
            <person name="Varga T."/>
            <person name="Krizsan K."/>
            <person name="Foldi C."/>
            <person name="Dima B."/>
            <person name="Sanchez-Garcia M."/>
            <person name="Sanchez-Ramirez S."/>
            <person name="Szollosi G.J."/>
            <person name="Szarkandi J.G."/>
            <person name="Papp V."/>
            <person name="Albert L."/>
            <person name="Andreopoulos W."/>
            <person name="Angelini C."/>
            <person name="Antonin V."/>
            <person name="Barry K.W."/>
            <person name="Bougher N.L."/>
            <person name="Buchanan P."/>
            <person name="Buyck B."/>
            <person name="Bense V."/>
            <person name="Catcheside P."/>
            <person name="Chovatia M."/>
            <person name="Cooper J."/>
            <person name="Damon W."/>
            <person name="Desjardin D."/>
            <person name="Finy P."/>
            <person name="Geml J."/>
            <person name="Haridas S."/>
            <person name="Hughes K."/>
            <person name="Justo A."/>
            <person name="Karasinski D."/>
            <person name="Kautmanova I."/>
            <person name="Kiss B."/>
            <person name="Kocsube S."/>
            <person name="Kotiranta H."/>
            <person name="LaButti K.M."/>
            <person name="Lechner B.E."/>
            <person name="Liimatainen K."/>
            <person name="Lipzen A."/>
            <person name="Lukacs Z."/>
            <person name="Mihaltcheva S."/>
            <person name="Morgado L.N."/>
            <person name="Niskanen T."/>
            <person name="Noordeloos M.E."/>
            <person name="Ohm R.A."/>
            <person name="Ortiz-Santana B."/>
            <person name="Ovrebo C."/>
            <person name="Racz N."/>
            <person name="Riley R."/>
            <person name="Savchenko A."/>
            <person name="Shiryaev A."/>
            <person name="Soop K."/>
            <person name="Spirin V."/>
            <person name="Szebenyi C."/>
            <person name="Tomsovsky M."/>
            <person name="Tulloss R.E."/>
            <person name="Uehling J."/>
            <person name="Grigoriev I.V."/>
            <person name="Vagvolgyi C."/>
            <person name="Papp T."/>
            <person name="Martin F.M."/>
            <person name="Miettinen O."/>
            <person name="Hibbett D.S."/>
            <person name="Nagy L.G."/>
        </authorList>
    </citation>
    <scope>NUCLEOTIDE SEQUENCE [LARGE SCALE GENOMIC DNA]</scope>
    <source>
        <strain evidence="2 3">CBS 962.96</strain>
    </source>
</reference>
<gene>
    <name evidence="2" type="ORF">K435DRAFT_212064</name>
</gene>
<protein>
    <submittedName>
        <fullName evidence="2">Uncharacterized protein</fullName>
    </submittedName>
</protein>
<keyword evidence="1" id="KW-0472">Membrane</keyword>
<dbReference type="EMBL" id="ML179059">
    <property type="protein sequence ID" value="THV04147.1"/>
    <property type="molecule type" value="Genomic_DNA"/>
</dbReference>
<dbReference type="Proteomes" id="UP000297245">
    <property type="component" value="Unassembled WGS sequence"/>
</dbReference>
<keyword evidence="3" id="KW-1185">Reference proteome</keyword>
<dbReference type="AlphaFoldDB" id="A0A4S8MML6"/>
<organism evidence="2 3">
    <name type="scientific">Dendrothele bispora (strain CBS 962.96)</name>
    <dbReference type="NCBI Taxonomy" id="1314807"/>
    <lineage>
        <taxon>Eukaryota</taxon>
        <taxon>Fungi</taxon>
        <taxon>Dikarya</taxon>
        <taxon>Basidiomycota</taxon>
        <taxon>Agaricomycotina</taxon>
        <taxon>Agaricomycetes</taxon>
        <taxon>Agaricomycetidae</taxon>
        <taxon>Agaricales</taxon>
        <taxon>Agaricales incertae sedis</taxon>
        <taxon>Dendrothele</taxon>
    </lineage>
</organism>
<name>A0A4S8MML6_DENBC</name>
<evidence type="ECO:0000313" key="3">
    <source>
        <dbReference type="Proteomes" id="UP000297245"/>
    </source>
</evidence>
<feature type="transmembrane region" description="Helical" evidence="1">
    <location>
        <begin position="22"/>
        <end position="44"/>
    </location>
</feature>
<evidence type="ECO:0000256" key="1">
    <source>
        <dbReference type="SAM" id="Phobius"/>
    </source>
</evidence>
<sequence>MYQACLSPRIPSPPLFSSLSSLLFAGDGSGLLSVLAGLFGFAMIKGCNTQRFLFRSTFLASTPPSSHPCSCL</sequence>
<accession>A0A4S8MML6</accession>
<evidence type="ECO:0000313" key="2">
    <source>
        <dbReference type="EMBL" id="THV04147.1"/>
    </source>
</evidence>
<keyword evidence="1" id="KW-1133">Transmembrane helix</keyword>